<comment type="caution">
    <text evidence="1">The sequence shown here is derived from an EMBL/GenBank/DDBJ whole genome shotgun (WGS) entry which is preliminary data.</text>
</comment>
<sequence length="128" mass="14680">MFQDRNWINWLHDALGTLGTVILYTQLPNNMIREGNVMAALTSIEPLLWFSRRKMELEMLKLESFNCAYIMMIDNELDGTTHPNTNFKLGNSQAFKTSGKCSGDDSLFHFGYVTMSFVEDDDMMMSTS</sequence>
<evidence type="ECO:0000313" key="1">
    <source>
        <dbReference type="EMBL" id="KAH3735024.1"/>
    </source>
</evidence>
<dbReference type="EMBL" id="JAIWYP010000011">
    <property type="protein sequence ID" value="KAH3735024.1"/>
    <property type="molecule type" value="Genomic_DNA"/>
</dbReference>
<protein>
    <submittedName>
        <fullName evidence="1">Uncharacterized protein</fullName>
    </submittedName>
</protein>
<reference evidence="1" key="1">
    <citation type="journal article" date="2019" name="bioRxiv">
        <title>The Genome of the Zebra Mussel, Dreissena polymorpha: A Resource for Invasive Species Research.</title>
        <authorList>
            <person name="McCartney M.A."/>
            <person name="Auch B."/>
            <person name="Kono T."/>
            <person name="Mallez S."/>
            <person name="Zhang Y."/>
            <person name="Obille A."/>
            <person name="Becker A."/>
            <person name="Abrahante J.E."/>
            <person name="Garbe J."/>
            <person name="Badalamenti J.P."/>
            <person name="Herman A."/>
            <person name="Mangelson H."/>
            <person name="Liachko I."/>
            <person name="Sullivan S."/>
            <person name="Sone E.D."/>
            <person name="Koren S."/>
            <person name="Silverstein K.A.T."/>
            <person name="Beckman K.B."/>
            <person name="Gohl D.M."/>
        </authorList>
    </citation>
    <scope>NUCLEOTIDE SEQUENCE</scope>
    <source>
        <strain evidence="1">Duluth1</strain>
        <tissue evidence="1">Whole animal</tissue>
    </source>
</reference>
<proteinExistence type="predicted"/>
<gene>
    <name evidence="1" type="ORF">DPMN_041484</name>
</gene>
<organism evidence="1 2">
    <name type="scientific">Dreissena polymorpha</name>
    <name type="common">Zebra mussel</name>
    <name type="synonym">Mytilus polymorpha</name>
    <dbReference type="NCBI Taxonomy" id="45954"/>
    <lineage>
        <taxon>Eukaryota</taxon>
        <taxon>Metazoa</taxon>
        <taxon>Spiralia</taxon>
        <taxon>Lophotrochozoa</taxon>
        <taxon>Mollusca</taxon>
        <taxon>Bivalvia</taxon>
        <taxon>Autobranchia</taxon>
        <taxon>Heteroconchia</taxon>
        <taxon>Euheterodonta</taxon>
        <taxon>Imparidentia</taxon>
        <taxon>Neoheterodontei</taxon>
        <taxon>Myida</taxon>
        <taxon>Dreissenoidea</taxon>
        <taxon>Dreissenidae</taxon>
        <taxon>Dreissena</taxon>
    </lineage>
</organism>
<evidence type="ECO:0000313" key="2">
    <source>
        <dbReference type="Proteomes" id="UP000828390"/>
    </source>
</evidence>
<reference evidence="1" key="2">
    <citation type="submission" date="2020-11" db="EMBL/GenBank/DDBJ databases">
        <authorList>
            <person name="McCartney M.A."/>
            <person name="Auch B."/>
            <person name="Kono T."/>
            <person name="Mallez S."/>
            <person name="Becker A."/>
            <person name="Gohl D.M."/>
            <person name="Silverstein K.A.T."/>
            <person name="Koren S."/>
            <person name="Bechman K.B."/>
            <person name="Herman A."/>
            <person name="Abrahante J.E."/>
            <person name="Garbe J."/>
        </authorList>
    </citation>
    <scope>NUCLEOTIDE SEQUENCE</scope>
    <source>
        <strain evidence="1">Duluth1</strain>
        <tissue evidence="1">Whole animal</tissue>
    </source>
</reference>
<name>A0A9D4HW48_DREPO</name>
<accession>A0A9D4HW48</accession>
<keyword evidence="2" id="KW-1185">Reference proteome</keyword>
<dbReference type="Proteomes" id="UP000828390">
    <property type="component" value="Unassembled WGS sequence"/>
</dbReference>
<dbReference type="AlphaFoldDB" id="A0A9D4HW48"/>